<evidence type="ECO:0000313" key="1">
    <source>
        <dbReference type="EMBL" id="KRH02393.1"/>
    </source>
</evidence>
<dbReference type="InParanoid" id="K7MJT0"/>
<dbReference type="Gramene" id="KRH02393">
    <property type="protein sequence ID" value="KRH02393"/>
    <property type="gene ID" value="GLYMA_17G036000"/>
</dbReference>
<accession>K7MJT0</accession>
<evidence type="ECO:0000313" key="3">
    <source>
        <dbReference type="Proteomes" id="UP000008827"/>
    </source>
</evidence>
<dbReference type="PaxDb" id="3847-GLYMA17G04011.1"/>
<dbReference type="AlphaFoldDB" id="K7MJT0"/>
<organism evidence="2">
    <name type="scientific">Glycine max</name>
    <name type="common">Soybean</name>
    <name type="synonym">Glycine hispida</name>
    <dbReference type="NCBI Taxonomy" id="3847"/>
    <lineage>
        <taxon>Eukaryota</taxon>
        <taxon>Viridiplantae</taxon>
        <taxon>Streptophyta</taxon>
        <taxon>Embryophyta</taxon>
        <taxon>Tracheophyta</taxon>
        <taxon>Spermatophyta</taxon>
        <taxon>Magnoliopsida</taxon>
        <taxon>eudicotyledons</taxon>
        <taxon>Gunneridae</taxon>
        <taxon>Pentapetalae</taxon>
        <taxon>rosids</taxon>
        <taxon>fabids</taxon>
        <taxon>Fabales</taxon>
        <taxon>Fabaceae</taxon>
        <taxon>Papilionoideae</taxon>
        <taxon>50 kb inversion clade</taxon>
        <taxon>NPAAA clade</taxon>
        <taxon>indigoferoid/millettioid clade</taxon>
        <taxon>Phaseoleae</taxon>
        <taxon>Glycine</taxon>
        <taxon>Glycine subgen. Soja</taxon>
    </lineage>
</organism>
<name>K7MJT0_SOYBN</name>
<keyword evidence="3" id="KW-1185">Reference proteome</keyword>
<sequence length="82" mass="9568">MVLYPMCFSPKIFFSCLANVFHHYYEIECVGQFIPCMYIIGQLVNGWWGELNCLSGVACSYLLSNCLLHALVEIQSWRRFCF</sequence>
<dbReference type="EnsemblPlants" id="KRH02393">
    <property type="protein sequence ID" value="KRH02393"/>
    <property type="gene ID" value="GLYMA_17G036000"/>
</dbReference>
<reference evidence="1 2" key="1">
    <citation type="journal article" date="2010" name="Nature">
        <title>Genome sequence of the palaeopolyploid soybean.</title>
        <authorList>
            <person name="Schmutz J."/>
            <person name="Cannon S.B."/>
            <person name="Schlueter J."/>
            <person name="Ma J."/>
            <person name="Mitros T."/>
            <person name="Nelson W."/>
            <person name="Hyten D.L."/>
            <person name="Song Q."/>
            <person name="Thelen J.J."/>
            <person name="Cheng J."/>
            <person name="Xu D."/>
            <person name="Hellsten U."/>
            <person name="May G.D."/>
            <person name="Yu Y."/>
            <person name="Sakurai T."/>
            <person name="Umezawa T."/>
            <person name="Bhattacharyya M.K."/>
            <person name="Sandhu D."/>
            <person name="Valliyodan B."/>
            <person name="Lindquist E."/>
            <person name="Peto M."/>
            <person name="Grant D."/>
            <person name="Shu S."/>
            <person name="Goodstein D."/>
            <person name="Barry K."/>
            <person name="Futrell-Griggs M."/>
            <person name="Abernathy B."/>
            <person name="Du J."/>
            <person name="Tian Z."/>
            <person name="Zhu L."/>
            <person name="Gill N."/>
            <person name="Joshi T."/>
            <person name="Libault M."/>
            <person name="Sethuraman A."/>
            <person name="Zhang X.-C."/>
            <person name="Shinozaki K."/>
            <person name="Nguyen H.T."/>
            <person name="Wing R.A."/>
            <person name="Cregan P."/>
            <person name="Specht J."/>
            <person name="Grimwood J."/>
            <person name="Rokhsar D."/>
            <person name="Stacey G."/>
            <person name="Shoemaker R.C."/>
            <person name="Jackson S.A."/>
        </authorList>
    </citation>
    <scope>NUCLEOTIDE SEQUENCE [LARGE SCALE GENOMIC DNA]</scope>
    <source>
        <strain evidence="2">cv. Williams 82</strain>
        <tissue evidence="1">Callus</tissue>
    </source>
</reference>
<dbReference type="EMBL" id="CM000850">
    <property type="protein sequence ID" value="KRH02393.1"/>
    <property type="molecule type" value="Genomic_DNA"/>
</dbReference>
<proteinExistence type="predicted"/>
<reference evidence="2" key="2">
    <citation type="submission" date="2018-02" db="UniProtKB">
        <authorList>
            <consortium name="EnsemblPlants"/>
        </authorList>
    </citation>
    <scope>IDENTIFICATION</scope>
    <source>
        <strain evidence="2">Williams 82</strain>
    </source>
</reference>
<reference evidence="1" key="3">
    <citation type="submission" date="2018-07" db="EMBL/GenBank/DDBJ databases">
        <title>WGS assembly of Glycine max.</title>
        <authorList>
            <person name="Schmutz J."/>
            <person name="Cannon S."/>
            <person name="Schlueter J."/>
            <person name="Ma J."/>
            <person name="Mitros T."/>
            <person name="Nelson W."/>
            <person name="Hyten D."/>
            <person name="Song Q."/>
            <person name="Thelen J."/>
            <person name="Cheng J."/>
            <person name="Xu D."/>
            <person name="Hellsten U."/>
            <person name="May G."/>
            <person name="Yu Y."/>
            <person name="Sakurai T."/>
            <person name="Umezawa T."/>
            <person name="Bhattacharyya M."/>
            <person name="Sandhu D."/>
            <person name="Valliyodan B."/>
            <person name="Lindquist E."/>
            <person name="Peto M."/>
            <person name="Grant D."/>
            <person name="Shu S."/>
            <person name="Goodstein D."/>
            <person name="Barry K."/>
            <person name="Futrell-Griggs M."/>
            <person name="Abernathy B."/>
            <person name="Du J."/>
            <person name="Tian Z."/>
            <person name="Zhu L."/>
            <person name="Gill N."/>
            <person name="Joshi T."/>
            <person name="Libault M."/>
            <person name="Sethuraman A."/>
            <person name="Zhang X."/>
            <person name="Shinozaki K."/>
            <person name="Nguyen H."/>
            <person name="Wing R."/>
            <person name="Cregan P."/>
            <person name="Specht J."/>
            <person name="Grimwood J."/>
            <person name="Rokhsar D."/>
            <person name="Stacey G."/>
            <person name="Shoemaker R."/>
            <person name="Jackson S."/>
        </authorList>
    </citation>
    <scope>NUCLEOTIDE SEQUENCE</scope>
    <source>
        <tissue evidence="1">Callus</tissue>
    </source>
</reference>
<dbReference type="Proteomes" id="UP000008827">
    <property type="component" value="Chromosome 17"/>
</dbReference>
<gene>
    <name evidence="1" type="ORF">GLYMA_17G036000</name>
</gene>
<evidence type="ECO:0000313" key="2">
    <source>
        <dbReference type="EnsemblPlants" id="KRH02393"/>
    </source>
</evidence>
<protein>
    <submittedName>
        <fullName evidence="1 2">Uncharacterized protein</fullName>
    </submittedName>
</protein>
<dbReference type="HOGENOM" id="CLU_2562948_0_0_1"/>